<dbReference type="Gene3D" id="3.10.20.90">
    <property type="entry name" value="Phosphatidylinositol 3-kinase Catalytic Subunit, Chain A, domain 1"/>
    <property type="match status" value="1"/>
</dbReference>
<comment type="subcellular location">
    <subcellularLocation>
        <location evidence="1">Nucleus</location>
    </subcellularLocation>
</comment>
<dbReference type="GO" id="GO:0000122">
    <property type="term" value="P:negative regulation of transcription by RNA polymerase II"/>
    <property type="evidence" value="ECO:0007669"/>
    <property type="project" value="TreeGrafter"/>
</dbReference>
<dbReference type="InterPro" id="IPR001841">
    <property type="entry name" value="Znf_RING"/>
</dbReference>
<dbReference type="Gene3D" id="3.30.40.10">
    <property type="entry name" value="Zinc/RING finger domain, C3HC4 (zinc finger)"/>
    <property type="match status" value="1"/>
</dbReference>
<dbReference type="PANTHER" id="PTHR10825:SF72">
    <property type="entry name" value="UBIQUITIN-LIKE DOMAIN-CONTAINING PROTEIN"/>
    <property type="match status" value="1"/>
</dbReference>
<evidence type="ECO:0000256" key="3">
    <source>
        <dbReference type="ARBA" id="ARBA00022771"/>
    </source>
</evidence>
<evidence type="ECO:0000256" key="6">
    <source>
        <dbReference type="PROSITE-ProRule" id="PRU00175"/>
    </source>
</evidence>
<dbReference type="GO" id="GO:1990841">
    <property type="term" value="F:promoter-specific chromatin binding"/>
    <property type="evidence" value="ECO:0007669"/>
    <property type="project" value="TreeGrafter"/>
</dbReference>
<dbReference type="Pfam" id="PF00097">
    <property type="entry name" value="zf-C3HC4"/>
    <property type="match status" value="1"/>
</dbReference>
<comment type="caution">
    <text evidence="8">The sequence shown here is derived from an EMBL/GenBank/DDBJ whole genome shotgun (WGS) entry which is preliminary data.</text>
</comment>
<evidence type="ECO:0000313" key="9">
    <source>
        <dbReference type="Proteomes" id="UP001497525"/>
    </source>
</evidence>
<dbReference type="PANTHER" id="PTHR10825">
    <property type="entry name" value="RING FINGER DOMAIN-CONTAINING, POLYCOMB GROUP COMPONENT"/>
    <property type="match status" value="1"/>
</dbReference>
<dbReference type="Pfam" id="PF16207">
    <property type="entry name" value="RAWUL"/>
    <property type="match status" value="1"/>
</dbReference>
<dbReference type="AlphaFoldDB" id="A0AAV2TTB9"/>
<dbReference type="InterPro" id="IPR017907">
    <property type="entry name" value="Znf_RING_CS"/>
</dbReference>
<dbReference type="InterPro" id="IPR032443">
    <property type="entry name" value="RAWUL"/>
</dbReference>
<evidence type="ECO:0000256" key="5">
    <source>
        <dbReference type="ARBA" id="ARBA00023242"/>
    </source>
</evidence>
<keyword evidence="5" id="KW-0539">Nucleus</keyword>
<reference evidence="8" key="1">
    <citation type="submission" date="2024-06" db="EMBL/GenBank/DDBJ databases">
        <authorList>
            <person name="Liu X."/>
            <person name="Lenzi L."/>
            <person name="Haldenby T S."/>
            <person name="Uol C."/>
        </authorList>
    </citation>
    <scope>NUCLEOTIDE SEQUENCE</scope>
</reference>
<dbReference type="SUPFAM" id="SSF57850">
    <property type="entry name" value="RING/U-box"/>
    <property type="match status" value="1"/>
</dbReference>
<dbReference type="GO" id="GO:0008270">
    <property type="term" value="F:zinc ion binding"/>
    <property type="evidence" value="ECO:0007669"/>
    <property type="project" value="UniProtKB-KW"/>
</dbReference>
<feature type="domain" description="RING-type" evidence="7">
    <location>
        <begin position="18"/>
        <end position="57"/>
    </location>
</feature>
<evidence type="ECO:0000256" key="2">
    <source>
        <dbReference type="ARBA" id="ARBA00022723"/>
    </source>
</evidence>
<evidence type="ECO:0000313" key="8">
    <source>
        <dbReference type="EMBL" id="CAL5140020.1"/>
    </source>
</evidence>
<accession>A0AAV2TTB9</accession>
<dbReference type="GO" id="GO:0035102">
    <property type="term" value="C:PRC1 complex"/>
    <property type="evidence" value="ECO:0007669"/>
    <property type="project" value="TreeGrafter"/>
</dbReference>
<protein>
    <recommendedName>
        <fullName evidence="7">RING-type domain-containing protein</fullName>
    </recommendedName>
</protein>
<dbReference type="SMART" id="SM00184">
    <property type="entry name" value="RING"/>
    <property type="match status" value="1"/>
</dbReference>
<keyword evidence="2" id="KW-0479">Metal-binding</keyword>
<dbReference type="EMBL" id="CAXLJL010000689">
    <property type="protein sequence ID" value="CAL5140020.1"/>
    <property type="molecule type" value="Genomic_DNA"/>
</dbReference>
<evidence type="ECO:0000256" key="4">
    <source>
        <dbReference type="ARBA" id="ARBA00022833"/>
    </source>
</evidence>
<dbReference type="FunFam" id="3.30.40.10:FF:000033">
    <property type="entry name" value="Polycomb group RING finger protein 3"/>
    <property type="match status" value="1"/>
</dbReference>
<dbReference type="Proteomes" id="UP001497525">
    <property type="component" value="Unassembled WGS sequence"/>
</dbReference>
<evidence type="ECO:0000256" key="1">
    <source>
        <dbReference type="ARBA" id="ARBA00004123"/>
    </source>
</evidence>
<keyword evidence="3 6" id="KW-0863">Zinc-finger</keyword>
<name>A0AAV2TTB9_CALDB</name>
<evidence type="ECO:0000259" key="7">
    <source>
        <dbReference type="PROSITE" id="PS50089"/>
    </source>
</evidence>
<keyword evidence="4" id="KW-0862">Zinc</keyword>
<dbReference type="InterPro" id="IPR018957">
    <property type="entry name" value="Znf_C3HC4_RING-type"/>
</dbReference>
<gene>
    <name evidence="8" type="ORF">CDAUBV1_LOCUS15197</name>
</gene>
<dbReference type="InterPro" id="IPR013083">
    <property type="entry name" value="Znf_RING/FYVE/PHD"/>
</dbReference>
<organism evidence="8 9">
    <name type="scientific">Calicophoron daubneyi</name>
    <name type="common">Rumen fluke</name>
    <name type="synonym">Paramphistomum daubneyi</name>
    <dbReference type="NCBI Taxonomy" id="300641"/>
    <lineage>
        <taxon>Eukaryota</taxon>
        <taxon>Metazoa</taxon>
        <taxon>Spiralia</taxon>
        <taxon>Lophotrochozoa</taxon>
        <taxon>Platyhelminthes</taxon>
        <taxon>Trematoda</taxon>
        <taxon>Digenea</taxon>
        <taxon>Plagiorchiida</taxon>
        <taxon>Pronocephalata</taxon>
        <taxon>Paramphistomoidea</taxon>
        <taxon>Paramphistomidae</taxon>
        <taxon>Calicophoron</taxon>
    </lineage>
</organism>
<dbReference type="PROSITE" id="PS00518">
    <property type="entry name" value="ZF_RING_1"/>
    <property type="match status" value="1"/>
</dbReference>
<sequence length="345" mass="39365">MHKVTNIPVVVINPLLTCRLCDGYLIDATTVVECLHSFCRSCIVSHLKFHTTCPVCDTLLHKTRPYYAIRPDRALQAIVYKLIPNLFEKEMAQRRKYYKEHPDSEARSLSPEKRGEITLNAYVTQEEEHMSIELEYWQPDDDLPARHARNAHSDYRSTYLLCPPDLTVGHLEKLIRIKFELKPGEHKVAFFFSSDDLFGSDYTLSDLACLHSWRRREPLKLYFTILATSETLNSASYRSKPAGSTASMDNRTSRHFAAATRTPEDKQQQQTVQKTHGVINADGCHQTSYTTLQIPALQTLDETKNLECFESSFSESVETHSMQQLTLNPTVPLPNNSNPVCSPRA</sequence>
<dbReference type="PROSITE" id="PS50089">
    <property type="entry name" value="ZF_RING_2"/>
    <property type="match status" value="1"/>
</dbReference>
<proteinExistence type="predicted"/>